<feature type="binding site" evidence="8">
    <location>
        <position position="950"/>
    </location>
    <ligand>
        <name>ATP</name>
        <dbReference type="ChEBI" id="CHEBI:30616"/>
    </ligand>
</feature>
<dbReference type="OrthoDB" id="63267at2759"/>
<keyword evidence="5 8" id="KW-0547">Nucleotide-binding</keyword>
<dbReference type="SUPFAM" id="SSF56112">
    <property type="entry name" value="Protein kinase-like (PK-like)"/>
    <property type="match status" value="1"/>
</dbReference>
<evidence type="ECO:0000256" key="8">
    <source>
        <dbReference type="PROSITE-ProRule" id="PRU10141"/>
    </source>
</evidence>
<dbReference type="CDD" id="cd05123">
    <property type="entry name" value="STKc_AGC"/>
    <property type="match status" value="1"/>
</dbReference>
<feature type="domain" description="PH" evidence="10">
    <location>
        <begin position="9"/>
        <end position="119"/>
    </location>
</feature>
<dbReference type="PROSITE" id="PS00107">
    <property type="entry name" value="PROTEIN_KINASE_ATP"/>
    <property type="match status" value="1"/>
</dbReference>
<evidence type="ECO:0000259" key="10">
    <source>
        <dbReference type="PROSITE" id="PS50003"/>
    </source>
</evidence>
<dbReference type="GeneID" id="20077280"/>
<dbReference type="PROSITE" id="PS50011">
    <property type="entry name" value="PROTEIN_KINASE_DOM"/>
    <property type="match status" value="1"/>
</dbReference>
<reference evidence="13" key="1">
    <citation type="submission" date="2013-12" db="EMBL/GenBank/DDBJ databases">
        <title>The Genome Sequence of Aphanomyces invadans NJM9701.</title>
        <authorList>
            <consortium name="The Broad Institute Genomics Platform"/>
            <person name="Russ C."/>
            <person name="Tyler B."/>
            <person name="van West P."/>
            <person name="Dieguez-Uribeondo J."/>
            <person name="Young S.K."/>
            <person name="Zeng Q."/>
            <person name="Gargeya S."/>
            <person name="Fitzgerald M."/>
            <person name="Abouelleil A."/>
            <person name="Alvarado L."/>
            <person name="Chapman S.B."/>
            <person name="Gainer-Dewar J."/>
            <person name="Goldberg J."/>
            <person name="Griggs A."/>
            <person name="Gujja S."/>
            <person name="Hansen M."/>
            <person name="Howarth C."/>
            <person name="Imamovic A."/>
            <person name="Ireland A."/>
            <person name="Larimer J."/>
            <person name="McCowan C."/>
            <person name="Murphy C."/>
            <person name="Pearson M."/>
            <person name="Poon T.W."/>
            <person name="Priest M."/>
            <person name="Roberts A."/>
            <person name="Saif S."/>
            <person name="Shea T."/>
            <person name="Sykes S."/>
            <person name="Wortman J."/>
            <person name="Nusbaum C."/>
            <person name="Birren B."/>
        </authorList>
    </citation>
    <scope>NUCLEOTIDE SEQUENCE [LARGE SCALE GENOMIC DNA]</scope>
    <source>
        <strain evidence="13">NJM9701</strain>
    </source>
</reference>
<feature type="region of interest" description="Disordered" evidence="9">
    <location>
        <begin position="835"/>
        <end position="879"/>
    </location>
</feature>
<feature type="domain" description="AGC-kinase C-terminal" evidence="12">
    <location>
        <begin position="1180"/>
        <end position="1248"/>
    </location>
</feature>
<dbReference type="InterPro" id="IPR000719">
    <property type="entry name" value="Prot_kinase_dom"/>
</dbReference>
<dbReference type="InterPro" id="IPR011993">
    <property type="entry name" value="PH-like_dom_sf"/>
</dbReference>
<dbReference type="Pfam" id="PF22749">
    <property type="entry name" value="Arb2"/>
    <property type="match status" value="1"/>
</dbReference>
<gene>
    <name evidence="13" type="ORF">H310_00230</name>
</gene>
<dbReference type="VEuPathDB" id="FungiDB:H310_00230"/>
<dbReference type="SMART" id="SM00233">
    <property type="entry name" value="PH"/>
    <property type="match status" value="3"/>
</dbReference>
<dbReference type="PANTHER" id="PTHR24351">
    <property type="entry name" value="RIBOSOMAL PROTEIN S6 KINASE"/>
    <property type="match status" value="1"/>
</dbReference>
<protein>
    <submittedName>
        <fullName evidence="13">AGC protein kinase</fullName>
    </submittedName>
</protein>
<dbReference type="InterPro" id="IPR008271">
    <property type="entry name" value="Ser/Thr_kinase_AS"/>
</dbReference>
<dbReference type="STRING" id="157072.A0A024UTQ8"/>
<evidence type="ECO:0000256" key="9">
    <source>
        <dbReference type="SAM" id="MobiDB-lite"/>
    </source>
</evidence>
<evidence type="ECO:0000313" key="13">
    <source>
        <dbReference type="EMBL" id="ETW09744.1"/>
    </source>
</evidence>
<dbReference type="InterPro" id="IPR000961">
    <property type="entry name" value="AGC-kinase_C"/>
</dbReference>
<dbReference type="CDD" id="cd00821">
    <property type="entry name" value="PH"/>
    <property type="match status" value="1"/>
</dbReference>
<dbReference type="eggNOG" id="KOG0603">
    <property type="taxonomic scope" value="Eukaryota"/>
</dbReference>
<dbReference type="SUPFAM" id="SSF50729">
    <property type="entry name" value="PH domain-like"/>
    <property type="match status" value="3"/>
</dbReference>
<evidence type="ECO:0000259" key="11">
    <source>
        <dbReference type="PROSITE" id="PS50011"/>
    </source>
</evidence>
<dbReference type="AlphaFoldDB" id="A0A024UTQ8"/>
<comment type="similarity">
    <text evidence="1">Belongs to the protein kinase superfamily. AGC Ser/Thr protein kinase family. RAC subfamily.</text>
</comment>
<dbReference type="InterPro" id="IPR001849">
    <property type="entry name" value="PH_domain"/>
</dbReference>
<dbReference type="InterPro" id="IPR053858">
    <property type="entry name" value="Arb2_dom"/>
</dbReference>
<dbReference type="FunFam" id="1.10.510.10:FF:000527">
    <property type="entry name" value="Non-specific serine/threonine protein kinase"/>
    <property type="match status" value="1"/>
</dbReference>
<feature type="domain" description="PH" evidence="10">
    <location>
        <begin position="223"/>
        <end position="316"/>
    </location>
</feature>
<proteinExistence type="inferred from homology"/>
<dbReference type="EMBL" id="KI913952">
    <property type="protein sequence ID" value="ETW09744.1"/>
    <property type="molecule type" value="Genomic_DNA"/>
</dbReference>
<evidence type="ECO:0000256" key="7">
    <source>
        <dbReference type="ARBA" id="ARBA00022840"/>
    </source>
</evidence>
<dbReference type="PROSITE" id="PS00108">
    <property type="entry name" value="PROTEIN_KINASE_ST"/>
    <property type="match status" value="1"/>
</dbReference>
<dbReference type="GO" id="GO:0005524">
    <property type="term" value="F:ATP binding"/>
    <property type="evidence" value="ECO:0007669"/>
    <property type="project" value="UniProtKB-UniRule"/>
</dbReference>
<keyword evidence="7 8" id="KW-0067">ATP-binding</keyword>
<feature type="region of interest" description="Disordered" evidence="9">
    <location>
        <begin position="364"/>
        <end position="402"/>
    </location>
</feature>
<dbReference type="InterPro" id="IPR011009">
    <property type="entry name" value="Kinase-like_dom_sf"/>
</dbReference>
<dbReference type="RefSeq" id="XP_008861155.1">
    <property type="nucleotide sequence ID" value="XM_008862933.1"/>
</dbReference>
<feature type="compositionally biased region" description="Acidic residues" evidence="9">
    <location>
        <begin position="495"/>
        <end position="504"/>
    </location>
</feature>
<organism evidence="13">
    <name type="scientific">Aphanomyces invadans</name>
    <dbReference type="NCBI Taxonomy" id="157072"/>
    <lineage>
        <taxon>Eukaryota</taxon>
        <taxon>Sar</taxon>
        <taxon>Stramenopiles</taxon>
        <taxon>Oomycota</taxon>
        <taxon>Saprolegniomycetes</taxon>
        <taxon>Saprolegniales</taxon>
        <taxon>Verrucalvaceae</taxon>
        <taxon>Aphanomyces</taxon>
    </lineage>
</organism>
<feature type="compositionally biased region" description="Polar residues" evidence="9">
    <location>
        <begin position="841"/>
        <end position="861"/>
    </location>
</feature>
<feature type="region of interest" description="Disordered" evidence="9">
    <location>
        <begin position="494"/>
        <end position="536"/>
    </location>
</feature>
<dbReference type="InterPro" id="IPR045270">
    <property type="entry name" value="STKc_AGC"/>
</dbReference>
<sequence>MSFDYSGDEILCSGYLTKRGHVVTNWKMRFFVLRPHANLSYYEDESMSKKLGQVHLAKVAPWEYNGSLTRSLSKRDLRTSDDSRYGFMFFTTKRVVYYIYTSSANEHQKWFNAVADFYVHTSTTADCEGYMTKKTPGTLFSFSRPKFYVLMGAVVKCFESEDAYRTHESPISVLHIRAASRWEDGISFQGEAGAMLFLSAPSETDQQRWLVATQEKVGSSLQPIACAGYLTKQGHKRKSWKRRYFVLRGALLSYYTDYESANKQCLAEVGIEDVQVWDGEMHGFMFTTTEQVMYYVYADTERERQKWLVALKALLDAQSNRAPTPLAMVPPSQPAPSKVCPKCRHLVTVSKFCGHCGHHVDMPYEEPVPRPPRTPPRQPHQQSPQESVREKRYPNDDDDDRQERNGQTLLIAVMQATETGRNLLDHNRKVEELLARHQNDPTAMPEDTTVDQSVDEELIAALEKANLHTETPSASPGGNQATHNVIVVRPSRMADDEDYSESEEEQHPNQNGRYTNDSTDDDDHDPPILGDDKGDIRDSSLCELVMDGIAIGDEAGSTVAPPRSKIEAYLEDALGFDAQWVPSREAKTSCRFYTSKNYNSAADVLLFLGDSGQVGVWKDPAKVIDDPHSPMSMLPYVEMALKYNFGVVLCNLHANTVDVMDGATVRTLTVDHSASPAEHLNFVWDNYIASNVPSTTRVAIVAAGNAGKAVVTLMQEEEASVYEKLRRVAFLQSTHSVDSSLSMVVLECLGRRAINWEASEGQALCSQVVVSQSRVGCVCMSTGFKTTIPADVAAMYPFDLTADHLKHMQVPVFAYLTANPAVPGMTAIVKHMRSTLKKGRTSSGRTRAPTVTNDPPASTQCPAAPQTPSPVKPSHMSPDPSITQYYIPGMRGHTSAAEMGKKRQQAGTGRSNISIKDFDLLKVVGQGGFGKVFMGKKVSGPDSGEVYAIKVLQKDQVVSNGLVHTTMAERHILIEVAHPFVVKLHYAFQSDSKLYLVMDYLSAGSLAVHLRKWRKFPETFARFYAAEVALAIAHLHQVNIIYRDVKLENVLMDSVGHVSIADFGLSKQGVSGLKGAKTFCGTAAYIAPELLKGQNYGKAADWWSFGILLYEMIAGKPPYYHRNRDIMFQTILTQQWVTFTPGFSDAAVDLIRGLLNRDPMQRLGSGPTGADEVLLHPFFKEFDWQLMLKRQVKPPYDPQVGKLDTVYVPRNVRQDGVTARDREASMLFSHDGDFRGFSFVGGHAPDLS</sequence>
<keyword evidence="3" id="KW-0597">Phosphoprotein</keyword>
<dbReference type="Gene3D" id="3.30.200.20">
    <property type="entry name" value="Phosphorylase Kinase, domain 1"/>
    <property type="match status" value="1"/>
</dbReference>
<dbReference type="Pfam" id="PF00169">
    <property type="entry name" value="PH"/>
    <property type="match status" value="2"/>
</dbReference>
<keyword evidence="2" id="KW-0723">Serine/threonine-protein kinase</keyword>
<dbReference type="PROSITE" id="PS51285">
    <property type="entry name" value="AGC_KINASE_CTER"/>
    <property type="match status" value="1"/>
</dbReference>
<name>A0A024UTQ8_9STRA</name>
<dbReference type="InterPro" id="IPR017441">
    <property type="entry name" value="Protein_kinase_ATP_BS"/>
</dbReference>
<dbReference type="PROSITE" id="PS50003">
    <property type="entry name" value="PH_DOMAIN"/>
    <property type="match status" value="2"/>
</dbReference>
<keyword evidence="4" id="KW-0808">Transferase</keyword>
<evidence type="ECO:0000256" key="2">
    <source>
        <dbReference type="ARBA" id="ARBA00022527"/>
    </source>
</evidence>
<dbReference type="GO" id="GO:0004674">
    <property type="term" value="F:protein serine/threonine kinase activity"/>
    <property type="evidence" value="ECO:0007669"/>
    <property type="project" value="UniProtKB-KW"/>
</dbReference>
<evidence type="ECO:0000256" key="6">
    <source>
        <dbReference type="ARBA" id="ARBA00022777"/>
    </source>
</evidence>
<dbReference type="SMART" id="SM00220">
    <property type="entry name" value="S_TKc"/>
    <property type="match status" value="1"/>
</dbReference>
<feature type="compositionally biased region" description="Pro residues" evidence="9">
    <location>
        <begin position="369"/>
        <end position="378"/>
    </location>
</feature>
<dbReference type="Gene3D" id="1.10.510.10">
    <property type="entry name" value="Transferase(Phosphotransferase) domain 1"/>
    <property type="match status" value="1"/>
</dbReference>
<evidence type="ECO:0000256" key="5">
    <source>
        <dbReference type="ARBA" id="ARBA00022741"/>
    </source>
</evidence>
<evidence type="ECO:0000256" key="1">
    <source>
        <dbReference type="ARBA" id="ARBA00006935"/>
    </source>
</evidence>
<accession>A0A024UTQ8</accession>
<evidence type="ECO:0000259" key="12">
    <source>
        <dbReference type="PROSITE" id="PS51285"/>
    </source>
</evidence>
<keyword evidence="6 13" id="KW-0418">Kinase</keyword>
<feature type="domain" description="Protein kinase" evidence="11">
    <location>
        <begin position="918"/>
        <end position="1179"/>
    </location>
</feature>
<dbReference type="Gene3D" id="2.30.29.30">
    <property type="entry name" value="Pleckstrin-homology domain (PH domain)/Phosphotyrosine-binding domain (PTB)"/>
    <property type="match status" value="2"/>
</dbReference>
<dbReference type="Pfam" id="PF00069">
    <property type="entry name" value="Pkinase"/>
    <property type="match status" value="1"/>
</dbReference>
<evidence type="ECO:0000256" key="3">
    <source>
        <dbReference type="ARBA" id="ARBA00022553"/>
    </source>
</evidence>
<evidence type="ECO:0000256" key="4">
    <source>
        <dbReference type="ARBA" id="ARBA00022679"/>
    </source>
</evidence>